<evidence type="ECO:0000256" key="1">
    <source>
        <dbReference type="ARBA" id="ARBA00006271"/>
    </source>
</evidence>
<evidence type="ECO:0000256" key="11">
    <source>
        <dbReference type="SAM" id="Coils"/>
    </source>
</evidence>
<organism evidence="13">
    <name type="scientific">Desulfomonile tiedjei</name>
    <dbReference type="NCBI Taxonomy" id="2358"/>
    <lineage>
        <taxon>Bacteria</taxon>
        <taxon>Pseudomonadati</taxon>
        <taxon>Thermodesulfobacteriota</taxon>
        <taxon>Desulfomonilia</taxon>
        <taxon>Desulfomonilales</taxon>
        <taxon>Desulfomonilaceae</taxon>
        <taxon>Desulfomonile</taxon>
    </lineage>
</organism>
<dbReference type="InterPro" id="IPR007860">
    <property type="entry name" value="DNA_mmatch_repair_MutS_con_dom"/>
</dbReference>
<keyword evidence="4 9" id="KW-0227">DNA damage</keyword>
<dbReference type="GO" id="GO:0140664">
    <property type="term" value="F:ATP-dependent DNA damage sensor activity"/>
    <property type="evidence" value="ECO:0007669"/>
    <property type="project" value="InterPro"/>
</dbReference>
<dbReference type="GO" id="GO:0005524">
    <property type="term" value="F:ATP binding"/>
    <property type="evidence" value="ECO:0007669"/>
    <property type="project" value="UniProtKB-UniRule"/>
</dbReference>
<dbReference type="InterPro" id="IPR016151">
    <property type="entry name" value="DNA_mismatch_repair_MutS_N"/>
</dbReference>
<feature type="coiled-coil region" evidence="11">
    <location>
        <begin position="513"/>
        <end position="540"/>
    </location>
</feature>
<dbReference type="InterPro" id="IPR017261">
    <property type="entry name" value="DNA_mismatch_repair_MutS/MSH"/>
</dbReference>
<evidence type="ECO:0000256" key="5">
    <source>
        <dbReference type="ARBA" id="ARBA00022840"/>
    </source>
</evidence>
<dbReference type="InterPro" id="IPR036187">
    <property type="entry name" value="DNA_mismatch_repair_MutS_sf"/>
</dbReference>
<dbReference type="SMART" id="SM00534">
    <property type="entry name" value="MUTSac"/>
    <property type="match status" value="1"/>
</dbReference>
<dbReference type="Gene3D" id="3.30.420.110">
    <property type="entry name" value="MutS, connector domain"/>
    <property type="match status" value="1"/>
</dbReference>
<dbReference type="AlphaFoldDB" id="A0A7C4EWM7"/>
<evidence type="ECO:0000259" key="12">
    <source>
        <dbReference type="PROSITE" id="PS00486"/>
    </source>
</evidence>
<dbReference type="SUPFAM" id="SSF53150">
    <property type="entry name" value="DNA repair protein MutS, domain II"/>
    <property type="match status" value="1"/>
</dbReference>
<dbReference type="InterPro" id="IPR007861">
    <property type="entry name" value="DNA_mismatch_repair_MutS_clamp"/>
</dbReference>
<dbReference type="FunFam" id="3.40.1170.10:FF:000001">
    <property type="entry name" value="DNA mismatch repair protein MutS"/>
    <property type="match status" value="1"/>
</dbReference>
<dbReference type="Pfam" id="PF00488">
    <property type="entry name" value="MutS_V"/>
    <property type="match status" value="1"/>
</dbReference>
<dbReference type="PROSITE" id="PS00486">
    <property type="entry name" value="DNA_MISMATCH_REPAIR_2"/>
    <property type="match status" value="1"/>
</dbReference>
<dbReference type="GO" id="GO:0006298">
    <property type="term" value="P:mismatch repair"/>
    <property type="evidence" value="ECO:0007669"/>
    <property type="project" value="UniProtKB-UniRule"/>
</dbReference>
<dbReference type="InterPro" id="IPR045076">
    <property type="entry name" value="MutS"/>
</dbReference>
<dbReference type="Pfam" id="PF05188">
    <property type="entry name" value="MutS_II"/>
    <property type="match status" value="1"/>
</dbReference>
<dbReference type="PANTHER" id="PTHR11361:SF34">
    <property type="entry name" value="DNA MISMATCH REPAIR PROTEIN MSH1, MITOCHONDRIAL"/>
    <property type="match status" value="1"/>
</dbReference>
<keyword evidence="5 9" id="KW-0067">ATP-binding</keyword>
<evidence type="ECO:0000256" key="8">
    <source>
        <dbReference type="ARBA" id="ARBA00024647"/>
    </source>
</evidence>
<evidence type="ECO:0000256" key="2">
    <source>
        <dbReference type="ARBA" id="ARBA00021982"/>
    </source>
</evidence>
<evidence type="ECO:0000256" key="6">
    <source>
        <dbReference type="ARBA" id="ARBA00023125"/>
    </source>
</evidence>
<dbReference type="Pfam" id="PF05192">
    <property type="entry name" value="MutS_III"/>
    <property type="match status" value="1"/>
</dbReference>
<dbReference type="FunFam" id="1.10.1420.10:FF:000002">
    <property type="entry name" value="DNA mismatch repair protein MutS"/>
    <property type="match status" value="1"/>
</dbReference>
<reference evidence="13" key="1">
    <citation type="journal article" date="2020" name="mSystems">
        <title>Genome- and Community-Level Interaction Insights into Carbon Utilization and Element Cycling Functions of Hydrothermarchaeota in Hydrothermal Sediment.</title>
        <authorList>
            <person name="Zhou Z."/>
            <person name="Liu Y."/>
            <person name="Xu W."/>
            <person name="Pan J."/>
            <person name="Luo Z.H."/>
            <person name="Li M."/>
        </authorList>
    </citation>
    <scope>NUCLEOTIDE SEQUENCE [LARGE SCALE GENOMIC DNA]</scope>
    <source>
        <strain evidence="13">SpSt-769</strain>
    </source>
</reference>
<sequence>MTSFPESSSLTPMMRQYREAKERHPDCILLFRMGDFYEMFFDDAERASRILEIALTTRDRNKPDKIPMCGFPHHAASGYISRLLAAGERVAICDQVEDPKEAKGIVRRQITKILTPGLTDEPGTISTEENHYLAAIAIIGKSIGIGSFELSTGDFQVTETADYDLAREELRRLEPREILIPDKLRDDQTTRSLIQDTDNVRYVEDWFSDPTGCSQLLKELYGVHSLACFGLSDNSVLAVATGMIVAYLNQTRPERPSHIRPLRVYHLGAYMALDQATIRNLEIFKNIKDGTSEGTLVRLLGRTNTPMGARLLRRWLSYPLLDTAKIAARSETVDALVNDASLRAQIKGLLNDIQDIERIAAKISLKTATPRDLVQLKESAQKLPGLVRLMQHLDTALGSELAQMDDLSYVAHAIESVLVDSPPLGFREGGIIREGYNAELDELRSISKNGKEWIARIQASERERTGISTLKVGYNKVFGYYLEVTKAQQTKVPAHYVRKQTLVNAERYITEELKEQELKILNAQDRIVELENEIFDLLRTNLVAVIPRIQETASAIASIDVITALADVAVRQNYVRPVVHEGDEIKIVEGRHPVLEEAASLETFVPNDAMLDADSQQILILTGPNMAGKSTYMRQVALIVLMAQIGSFVPAAEARIGMVDRIFTRIGAADYLAFGQSTFMVEMNETAAILHNATRRSLVLLDEIGRGTSTFDGLSIAWAVTEFLHDMPGGGPRTLFATHYHELVDIALIKPRVKNFTCSVREWNDKIVFLRKIVPGGSSRSYGIQVARLAGIPEQVIARAKEILTNLEQQEIDASGRPKLSTSRSKKRTQSVFFQTELFRSPSEELLEELQAADLDRLTPLGALNLLAEWKEKYDPSLASKKKKKT</sequence>
<dbReference type="SUPFAM" id="SSF48334">
    <property type="entry name" value="DNA repair protein MutS, domain III"/>
    <property type="match status" value="1"/>
</dbReference>
<feature type="domain" description="DNA mismatch repair proteins mutS family" evidence="12">
    <location>
        <begin position="697"/>
        <end position="713"/>
    </location>
</feature>
<dbReference type="GO" id="GO:0030983">
    <property type="term" value="F:mismatched DNA binding"/>
    <property type="evidence" value="ECO:0007669"/>
    <property type="project" value="InterPro"/>
</dbReference>
<comment type="function">
    <text evidence="8 9">This protein is involved in the repair of mismatches in DNA. It is possible that it carries out the mismatch recognition step. This protein has a weak ATPase activity.</text>
</comment>
<dbReference type="Gene3D" id="3.40.1170.10">
    <property type="entry name" value="DNA repair protein MutS, domain I"/>
    <property type="match status" value="1"/>
</dbReference>
<dbReference type="NCBIfam" id="NF003810">
    <property type="entry name" value="PRK05399.1"/>
    <property type="match status" value="1"/>
</dbReference>
<name>A0A7C4EWM7_9BACT</name>
<evidence type="ECO:0000256" key="7">
    <source>
        <dbReference type="ARBA" id="ARBA00023204"/>
    </source>
</evidence>
<dbReference type="Gene3D" id="1.10.1420.10">
    <property type="match status" value="2"/>
</dbReference>
<dbReference type="CDD" id="cd03284">
    <property type="entry name" value="ABC_MutS1"/>
    <property type="match status" value="1"/>
</dbReference>
<dbReference type="InterPro" id="IPR027417">
    <property type="entry name" value="P-loop_NTPase"/>
</dbReference>
<dbReference type="HAMAP" id="MF_00096">
    <property type="entry name" value="MutS"/>
    <property type="match status" value="1"/>
</dbReference>
<dbReference type="GO" id="GO:0003684">
    <property type="term" value="F:damaged DNA binding"/>
    <property type="evidence" value="ECO:0007669"/>
    <property type="project" value="UniProtKB-UniRule"/>
</dbReference>
<evidence type="ECO:0000256" key="3">
    <source>
        <dbReference type="ARBA" id="ARBA00022741"/>
    </source>
</evidence>
<evidence type="ECO:0000256" key="4">
    <source>
        <dbReference type="ARBA" id="ARBA00022763"/>
    </source>
</evidence>
<dbReference type="NCBIfam" id="TIGR01070">
    <property type="entry name" value="mutS1"/>
    <property type="match status" value="1"/>
</dbReference>
<comment type="caution">
    <text evidence="13">The sequence shown here is derived from an EMBL/GenBank/DDBJ whole genome shotgun (WGS) entry which is preliminary data.</text>
</comment>
<evidence type="ECO:0000256" key="10">
    <source>
        <dbReference type="RuleBase" id="RU003756"/>
    </source>
</evidence>
<feature type="binding site" evidence="9">
    <location>
        <begin position="623"/>
        <end position="630"/>
    </location>
    <ligand>
        <name>ATP</name>
        <dbReference type="ChEBI" id="CHEBI:30616"/>
    </ligand>
</feature>
<keyword evidence="3 9" id="KW-0547">Nucleotide-binding</keyword>
<keyword evidence="6 9" id="KW-0238">DNA-binding</keyword>
<protein>
    <recommendedName>
        <fullName evidence="2 9">DNA mismatch repair protein MutS</fullName>
    </recommendedName>
</protein>
<dbReference type="EMBL" id="DTGT01000153">
    <property type="protein sequence ID" value="HGH60617.1"/>
    <property type="molecule type" value="Genomic_DNA"/>
</dbReference>
<dbReference type="InterPro" id="IPR036678">
    <property type="entry name" value="MutS_con_dom_sf"/>
</dbReference>
<dbReference type="SUPFAM" id="SSF55271">
    <property type="entry name" value="DNA repair protein MutS, domain I"/>
    <property type="match status" value="1"/>
</dbReference>
<gene>
    <name evidence="9 13" type="primary">mutS</name>
    <name evidence="13" type="ORF">ENV54_04880</name>
</gene>
<dbReference type="InterPro" id="IPR007696">
    <property type="entry name" value="DNA_mismatch_repair_MutS_core"/>
</dbReference>
<dbReference type="Gene3D" id="3.40.50.300">
    <property type="entry name" value="P-loop containing nucleotide triphosphate hydrolases"/>
    <property type="match status" value="1"/>
</dbReference>
<keyword evidence="11" id="KW-0175">Coiled coil</keyword>
<evidence type="ECO:0000256" key="9">
    <source>
        <dbReference type="HAMAP-Rule" id="MF_00096"/>
    </source>
</evidence>
<dbReference type="SUPFAM" id="SSF52540">
    <property type="entry name" value="P-loop containing nucleoside triphosphate hydrolases"/>
    <property type="match status" value="1"/>
</dbReference>
<dbReference type="InterPro" id="IPR007695">
    <property type="entry name" value="DNA_mismatch_repair_MutS-lik_N"/>
</dbReference>
<dbReference type="GO" id="GO:0005829">
    <property type="term" value="C:cytosol"/>
    <property type="evidence" value="ECO:0007669"/>
    <property type="project" value="TreeGrafter"/>
</dbReference>
<evidence type="ECO:0000313" key="13">
    <source>
        <dbReference type="EMBL" id="HGH60617.1"/>
    </source>
</evidence>
<dbReference type="InterPro" id="IPR000432">
    <property type="entry name" value="DNA_mismatch_repair_MutS_C"/>
</dbReference>
<dbReference type="Pfam" id="PF01624">
    <property type="entry name" value="MutS_I"/>
    <property type="match status" value="1"/>
</dbReference>
<comment type="similarity">
    <text evidence="1 9 10">Belongs to the DNA mismatch repair MutS family.</text>
</comment>
<keyword evidence="7 9" id="KW-0234">DNA repair</keyword>
<proteinExistence type="inferred from homology"/>
<dbReference type="InterPro" id="IPR005748">
    <property type="entry name" value="DNA_mismatch_repair_MutS"/>
</dbReference>
<dbReference type="PIRSF" id="PIRSF037677">
    <property type="entry name" value="DNA_mis_repair_Msh6"/>
    <property type="match status" value="1"/>
</dbReference>
<dbReference type="FunFam" id="3.40.50.300:FF:000870">
    <property type="entry name" value="MutS protein homolog 4"/>
    <property type="match status" value="1"/>
</dbReference>
<dbReference type="PANTHER" id="PTHR11361">
    <property type="entry name" value="DNA MISMATCH REPAIR PROTEIN MUTS FAMILY MEMBER"/>
    <property type="match status" value="1"/>
</dbReference>
<dbReference type="Pfam" id="PF05190">
    <property type="entry name" value="MutS_IV"/>
    <property type="match status" value="1"/>
</dbReference>
<accession>A0A7C4EWM7</accession>
<dbReference type="SMART" id="SM00533">
    <property type="entry name" value="MUTSd"/>
    <property type="match status" value="1"/>
</dbReference>